<protein>
    <submittedName>
        <fullName evidence="1">Uncharacterized protein</fullName>
    </submittedName>
</protein>
<sequence>MHDCSLFQNISAIETMGTITTICTEKTGTLTSHEMKVTKFCIGEQVLTRDISIIGPKTLSLLHQAVGLNSTSSVYHLSSTSQPQFFGNPSERAMLYWATSELGMSMKNLKQFYTILHVEAFNANKQESGVLLREKNWADSFDHVHWKGPAEMILPMCSRYYTTYGISKLINRQTRRRFEETIQGMAAHPLRCIAFAHKRTKGEQAIGKRGFTLLALVGLKETCWPGVRMAVEDCRFAGVDVKMITGDNIFTAKAIATECGILRVDQDFLGTVLGGQEFSYYPIEQRMEMVDQIRVIAGSSPSAKFEMGTELAKESSEIVILDDNFTSIATILQCGRCIYNNARNFLQFQLTLIIVTLVVNCVTSVFTYKISISPIQVLWESLIVDTLGALALATEHPTKEQMVKGPVSPEEPLITKIMWRNLISQALFQIVLLLLLQFKGQSIFHVDECVNDTLIFNTSILCHLFNLFNSRNLEKKNVFEGIQDNRLFLWIAGIIVSMQVLMVELLNRFAGTERLDWRLWADSVGMAAMSWLIAFAVKCLPMPNGIKALKHPFFILNSFVTRRKESAHMVRV</sequence>
<dbReference type="Proteomes" id="UP001234297">
    <property type="component" value="Chromosome 3"/>
</dbReference>
<accession>A0ACC2LVV6</accession>
<keyword evidence="2" id="KW-1185">Reference proteome</keyword>
<proteinExistence type="predicted"/>
<gene>
    <name evidence="1" type="ORF">MRB53_011451</name>
</gene>
<dbReference type="EMBL" id="CM056811">
    <property type="protein sequence ID" value="KAJ8637184.1"/>
    <property type="molecule type" value="Genomic_DNA"/>
</dbReference>
<evidence type="ECO:0000313" key="2">
    <source>
        <dbReference type="Proteomes" id="UP001234297"/>
    </source>
</evidence>
<name>A0ACC2LVV6_PERAE</name>
<reference evidence="1 2" key="1">
    <citation type="journal article" date="2022" name="Hortic Res">
        <title>A haplotype resolved chromosomal level avocado genome allows analysis of novel avocado genes.</title>
        <authorList>
            <person name="Nath O."/>
            <person name="Fletcher S.J."/>
            <person name="Hayward A."/>
            <person name="Shaw L.M."/>
            <person name="Masouleh A.K."/>
            <person name="Furtado A."/>
            <person name="Henry R.J."/>
            <person name="Mitter N."/>
        </authorList>
    </citation>
    <scope>NUCLEOTIDE SEQUENCE [LARGE SCALE GENOMIC DNA]</scope>
    <source>
        <strain evidence="2">cv. Hass</strain>
    </source>
</reference>
<organism evidence="1 2">
    <name type="scientific">Persea americana</name>
    <name type="common">Avocado</name>
    <dbReference type="NCBI Taxonomy" id="3435"/>
    <lineage>
        <taxon>Eukaryota</taxon>
        <taxon>Viridiplantae</taxon>
        <taxon>Streptophyta</taxon>
        <taxon>Embryophyta</taxon>
        <taxon>Tracheophyta</taxon>
        <taxon>Spermatophyta</taxon>
        <taxon>Magnoliopsida</taxon>
        <taxon>Magnoliidae</taxon>
        <taxon>Laurales</taxon>
        <taxon>Lauraceae</taxon>
        <taxon>Persea</taxon>
    </lineage>
</organism>
<evidence type="ECO:0000313" key="1">
    <source>
        <dbReference type="EMBL" id="KAJ8637184.1"/>
    </source>
</evidence>
<comment type="caution">
    <text evidence="1">The sequence shown here is derived from an EMBL/GenBank/DDBJ whole genome shotgun (WGS) entry which is preliminary data.</text>
</comment>